<protein>
    <recommendedName>
        <fullName evidence="1">Uroporphyrinogen decarboxylase (URO-D) domain-containing protein</fullName>
    </recommendedName>
</protein>
<dbReference type="GO" id="GO:0006779">
    <property type="term" value="P:porphyrin-containing compound biosynthetic process"/>
    <property type="evidence" value="ECO:0007669"/>
    <property type="project" value="InterPro"/>
</dbReference>
<gene>
    <name evidence="2" type="ORF">AW736_18175</name>
</gene>
<reference evidence="2 3" key="1">
    <citation type="submission" date="2016-01" db="EMBL/GenBank/DDBJ databases">
        <title>High potential of lignocellulose degradation of a new Verrucomicrobia species.</title>
        <authorList>
            <person name="Wang Y."/>
            <person name="Shi Y."/>
            <person name="Qiu Z."/>
            <person name="Liu S."/>
            <person name="Yang H."/>
        </authorList>
    </citation>
    <scope>NUCLEOTIDE SEQUENCE [LARGE SCALE GENOMIC DNA]</scope>
    <source>
        <strain evidence="2 3">TSB47</strain>
    </source>
</reference>
<name>A0A178IGA7_9BACT</name>
<evidence type="ECO:0000313" key="3">
    <source>
        <dbReference type="Proteomes" id="UP000078486"/>
    </source>
</evidence>
<dbReference type="OrthoDB" id="9780425at2"/>
<comment type="caution">
    <text evidence="2">The sequence shown here is derived from an EMBL/GenBank/DDBJ whole genome shotgun (WGS) entry which is preliminary data.</text>
</comment>
<dbReference type="InterPro" id="IPR052024">
    <property type="entry name" value="Methanogen_methyltrans"/>
</dbReference>
<dbReference type="STRING" id="1184151.AW736_18175"/>
<dbReference type="SUPFAM" id="SSF51726">
    <property type="entry name" value="UROD/MetE-like"/>
    <property type="match status" value="1"/>
</dbReference>
<dbReference type="EMBL" id="LRRQ01000142">
    <property type="protein sequence ID" value="OAM88187.1"/>
    <property type="molecule type" value="Genomic_DNA"/>
</dbReference>
<evidence type="ECO:0000313" key="2">
    <source>
        <dbReference type="EMBL" id="OAM88187.1"/>
    </source>
</evidence>
<feature type="domain" description="Uroporphyrinogen decarboxylase (URO-D)" evidence="1">
    <location>
        <begin position="117"/>
        <end position="370"/>
    </location>
</feature>
<keyword evidence="3" id="KW-1185">Reference proteome</keyword>
<dbReference type="Pfam" id="PF01208">
    <property type="entry name" value="URO-D"/>
    <property type="match status" value="1"/>
</dbReference>
<dbReference type="RefSeq" id="WP_068771736.1">
    <property type="nucleotide sequence ID" value="NZ_CP109796.1"/>
</dbReference>
<sequence length="373" mass="41325">MTSKERLLRALNLEKPDRLPATVHQWQPFHLDAYMGGITPLEAFKHTGLDAQIQYYADMGLSWTTDAGQNAVQAPGWREEIEIIKNEPDDRILHHTVTTPGGVLTYATGGDRKTTWVNEYIIKKHDDIELLRKYMPVPKLNRDKISAEYDAIGDAGILRGFVWGDQAGCWQHACCLYPAEELIVEAMENPDWVHALLALLLDKKLRFIDESLTGAKFDLIETGGGASSDTLISPRLHAEFCLPYDRRMHDALRAIGQRSTYHTCGGMMFILDLLLQNGADASETLAPPGVGGNITEPGKVRAVFGGRRAMIGGLDQFNILTTGTPAQIRAETRRLFEGFGKDGGYICAASDHFFETPVDNLKAFAAAARECTY</sequence>
<evidence type="ECO:0000259" key="1">
    <source>
        <dbReference type="Pfam" id="PF01208"/>
    </source>
</evidence>
<dbReference type="PANTHER" id="PTHR47099:SF1">
    <property type="entry name" value="METHYLCOBAMIDE:COM METHYLTRANSFERASE MTBA"/>
    <property type="match status" value="1"/>
</dbReference>
<accession>A0A178IGA7</accession>
<dbReference type="GO" id="GO:0004853">
    <property type="term" value="F:uroporphyrinogen decarboxylase activity"/>
    <property type="evidence" value="ECO:0007669"/>
    <property type="project" value="InterPro"/>
</dbReference>
<dbReference type="Gene3D" id="3.20.20.210">
    <property type="match status" value="1"/>
</dbReference>
<proteinExistence type="predicted"/>
<organism evidence="2 3">
    <name type="scientific">Termitidicoccus mucosus</name>
    <dbReference type="NCBI Taxonomy" id="1184151"/>
    <lineage>
        <taxon>Bacteria</taxon>
        <taxon>Pseudomonadati</taxon>
        <taxon>Verrucomicrobiota</taxon>
        <taxon>Opitutia</taxon>
        <taxon>Opitutales</taxon>
        <taxon>Opitutaceae</taxon>
        <taxon>Termitidicoccus</taxon>
    </lineage>
</organism>
<dbReference type="InterPro" id="IPR000257">
    <property type="entry name" value="Uroporphyrinogen_deCOase"/>
</dbReference>
<dbReference type="PANTHER" id="PTHR47099">
    <property type="entry name" value="METHYLCOBAMIDE:COM METHYLTRANSFERASE MTBA"/>
    <property type="match status" value="1"/>
</dbReference>
<dbReference type="Proteomes" id="UP000078486">
    <property type="component" value="Unassembled WGS sequence"/>
</dbReference>
<dbReference type="InterPro" id="IPR038071">
    <property type="entry name" value="UROD/MetE-like_sf"/>
</dbReference>
<dbReference type="AlphaFoldDB" id="A0A178IGA7"/>